<reference evidence="4" key="1">
    <citation type="submission" date="2023-09" db="EMBL/GenBank/DDBJ databases">
        <authorList>
            <person name="Li S."/>
            <person name="Li X."/>
            <person name="Zhang C."/>
            <person name="Zhao Z."/>
        </authorList>
    </citation>
    <scope>NUCLEOTIDE SEQUENCE [LARGE SCALE GENOMIC DNA]</scope>
    <source>
        <strain evidence="4">SQ345</strain>
    </source>
</reference>
<evidence type="ECO:0000313" key="3">
    <source>
        <dbReference type="EMBL" id="WNC68436.1"/>
    </source>
</evidence>
<accession>A0ABY9TJ55</accession>
<keyword evidence="1" id="KW-1133">Transmembrane helix</keyword>
<dbReference type="InterPro" id="IPR036873">
    <property type="entry name" value="Rhodanese-like_dom_sf"/>
</dbReference>
<dbReference type="PANTHER" id="PTHR43031:SF18">
    <property type="entry name" value="RHODANESE-RELATED SULFURTRANSFERASES"/>
    <property type="match status" value="1"/>
</dbReference>
<dbReference type="Pfam" id="PF00581">
    <property type="entry name" value="Rhodanese"/>
    <property type="match status" value="1"/>
</dbReference>
<evidence type="ECO:0000256" key="1">
    <source>
        <dbReference type="SAM" id="Phobius"/>
    </source>
</evidence>
<dbReference type="Gene3D" id="3.40.250.10">
    <property type="entry name" value="Rhodanese-like domain"/>
    <property type="match status" value="1"/>
</dbReference>
<dbReference type="SMART" id="SM00450">
    <property type="entry name" value="RHOD"/>
    <property type="match status" value="1"/>
</dbReference>
<dbReference type="Proteomes" id="UP001248581">
    <property type="component" value="Chromosome"/>
</dbReference>
<name>A0ABY9TJ55_9GAMM</name>
<proteinExistence type="predicted"/>
<dbReference type="EMBL" id="CP134146">
    <property type="protein sequence ID" value="WNC68436.1"/>
    <property type="molecule type" value="Genomic_DNA"/>
</dbReference>
<keyword evidence="1" id="KW-0812">Transmembrane</keyword>
<dbReference type="InterPro" id="IPR001763">
    <property type="entry name" value="Rhodanese-like_dom"/>
</dbReference>
<dbReference type="RefSeq" id="WP_348387592.1">
    <property type="nucleotide sequence ID" value="NZ_CP134146.1"/>
</dbReference>
<evidence type="ECO:0000259" key="2">
    <source>
        <dbReference type="PROSITE" id="PS50206"/>
    </source>
</evidence>
<sequence>MEQYIEFAGNNPVLSMAWLAIVTMLLVITIKSKLSNIKEVNNQQLTLLVNREDGVIVDIRSDADFKKGHIIGSKQVSMEKINNNELASLEKEKGNPIIVVCAAGMTASKAASNLAKAGFEQVSILKGGFAAWQGANLPVAK</sequence>
<feature type="domain" description="Rhodanese" evidence="2">
    <location>
        <begin position="50"/>
        <end position="141"/>
    </location>
</feature>
<dbReference type="PROSITE" id="PS50206">
    <property type="entry name" value="RHODANESE_3"/>
    <property type="match status" value="1"/>
</dbReference>
<keyword evidence="1" id="KW-0472">Membrane</keyword>
<dbReference type="SUPFAM" id="SSF52821">
    <property type="entry name" value="Rhodanese/Cell cycle control phosphatase"/>
    <property type="match status" value="1"/>
</dbReference>
<protein>
    <submittedName>
        <fullName evidence="3">Rhodanese-like domain-containing protein</fullName>
    </submittedName>
</protein>
<feature type="transmembrane region" description="Helical" evidence="1">
    <location>
        <begin position="12"/>
        <end position="30"/>
    </location>
</feature>
<dbReference type="CDD" id="cd00158">
    <property type="entry name" value="RHOD"/>
    <property type="match status" value="1"/>
</dbReference>
<gene>
    <name evidence="3" type="ORF">RI845_18195</name>
</gene>
<dbReference type="PANTHER" id="PTHR43031">
    <property type="entry name" value="FAD-DEPENDENT OXIDOREDUCTASE"/>
    <property type="match status" value="1"/>
</dbReference>
<dbReference type="InterPro" id="IPR050229">
    <property type="entry name" value="GlpE_sulfurtransferase"/>
</dbReference>
<organism evidence="3 4">
    <name type="scientific">Thalassotalea nanhaiensis</name>
    <dbReference type="NCBI Taxonomy" id="3065648"/>
    <lineage>
        <taxon>Bacteria</taxon>
        <taxon>Pseudomonadati</taxon>
        <taxon>Pseudomonadota</taxon>
        <taxon>Gammaproteobacteria</taxon>
        <taxon>Alteromonadales</taxon>
        <taxon>Colwelliaceae</taxon>
        <taxon>Thalassotalea</taxon>
    </lineage>
</organism>
<evidence type="ECO:0000313" key="4">
    <source>
        <dbReference type="Proteomes" id="UP001248581"/>
    </source>
</evidence>
<keyword evidence="4" id="KW-1185">Reference proteome</keyword>